<feature type="domain" description="Integrase catalytic" evidence="5">
    <location>
        <begin position="1"/>
        <end position="101"/>
    </location>
</feature>
<evidence type="ECO:0000256" key="4">
    <source>
        <dbReference type="ARBA" id="ARBA00023172"/>
    </source>
</evidence>
<protein>
    <submittedName>
        <fullName evidence="6">Pol protein</fullName>
    </submittedName>
</protein>
<dbReference type="InterPro" id="IPR036397">
    <property type="entry name" value="RNaseH_sf"/>
</dbReference>
<organism evidence="6">
    <name type="scientific">Human immunodeficiency virus type 1</name>
    <name type="common">HIV-1</name>
    <dbReference type="NCBI Taxonomy" id="11676"/>
    <lineage>
        <taxon>Viruses</taxon>
        <taxon>Riboviria</taxon>
        <taxon>Pararnavirae</taxon>
        <taxon>Artverviricota</taxon>
        <taxon>Revtraviricetes</taxon>
        <taxon>Ortervirales</taxon>
        <taxon>Retroviridae</taxon>
        <taxon>Orthoretrovirinae</taxon>
        <taxon>Lentivirus</taxon>
        <taxon>Lentivirus humimdef1</taxon>
    </lineage>
</organism>
<evidence type="ECO:0000256" key="2">
    <source>
        <dbReference type="ARBA" id="ARBA00022695"/>
    </source>
</evidence>
<evidence type="ECO:0000259" key="5">
    <source>
        <dbReference type="PROSITE" id="PS50994"/>
    </source>
</evidence>
<name>Q27R16_HV1</name>
<proteinExistence type="predicted"/>
<dbReference type="InterPro" id="IPR001584">
    <property type="entry name" value="Integrase_cat-core"/>
</dbReference>
<evidence type="ECO:0000256" key="3">
    <source>
        <dbReference type="ARBA" id="ARBA00022908"/>
    </source>
</evidence>
<gene>
    <name evidence="6" type="primary">pol</name>
</gene>
<feature type="non-terminal residue" evidence="6">
    <location>
        <position position="101"/>
    </location>
</feature>
<keyword evidence="1" id="KW-0808">Transferase</keyword>
<keyword evidence="2" id="KW-0548">Nucleotidyltransferase</keyword>
<dbReference type="GO" id="GO:0003676">
    <property type="term" value="F:nucleic acid binding"/>
    <property type="evidence" value="ECO:0007669"/>
    <property type="project" value="InterPro"/>
</dbReference>
<evidence type="ECO:0000313" key="6">
    <source>
        <dbReference type="EMBL" id="ABD52808.1"/>
    </source>
</evidence>
<dbReference type="GO" id="GO:0015074">
    <property type="term" value="P:DNA integration"/>
    <property type="evidence" value="ECO:0007669"/>
    <property type="project" value="UniProtKB-KW"/>
</dbReference>
<evidence type="ECO:0000256" key="1">
    <source>
        <dbReference type="ARBA" id="ARBA00022679"/>
    </source>
</evidence>
<dbReference type="PROSITE" id="PS50994">
    <property type="entry name" value="INTEGRASE"/>
    <property type="match status" value="1"/>
</dbReference>
<keyword evidence="3" id="KW-0229">DNA integration</keyword>
<dbReference type="SUPFAM" id="SSF53098">
    <property type="entry name" value="Ribonuclease H-like"/>
    <property type="match status" value="1"/>
</dbReference>
<organismHost>
    <name type="scientific">Homo sapiens</name>
    <name type="common">Human</name>
    <dbReference type="NCBI Taxonomy" id="9606"/>
</organismHost>
<dbReference type="GO" id="GO:0006310">
    <property type="term" value="P:DNA recombination"/>
    <property type="evidence" value="ECO:0007669"/>
    <property type="project" value="UniProtKB-KW"/>
</dbReference>
<reference evidence="6" key="1">
    <citation type="journal article" date="2006" name="AIDS Res. Hum. Retroviruses">
        <title>HIV type 1 subtypes among STI patients in Nairobi: a genotypic study based on partial pol gene sequencing.</title>
        <authorList>
            <person name="Lihana R.W."/>
            <person name="Khamadi S.A."/>
            <person name="Kiptoo M.K."/>
            <person name="Kinyua J.G."/>
            <person name="Lagat N."/>
            <person name="Magoma G.N."/>
            <person name="Mwau M.M."/>
            <person name="Makokha E.P."/>
            <person name="Onyango V."/>
            <person name="Osman S."/>
            <person name="Okoth F.A."/>
            <person name="Songok E.M."/>
        </authorList>
    </citation>
    <scope>NUCLEOTIDE SEQUENCE</scope>
    <source>
        <strain evidence="6">85/ST2090</strain>
    </source>
</reference>
<accession>Q27R16</accession>
<dbReference type="InterPro" id="IPR012337">
    <property type="entry name" value="RNaseH-like_sf"/>
</dbReference>
<dbReference type="Gene3D" id="3.30.420.10">
    <property type="entry name" value="Ribonuclease H-like superfamily/Ribonuclease H"/>
    <property type="match status" value="1"/>
</dbReference>
<keyword evidence="4" id="KW-0233">DNA recombination</keyword>
<dbReference type="GO" id="GO:0016779">
    <property type="term" value="F:nucleotidyltransferase activity"/>
    <property type="evidence" value="ECO:0007669"/>
    <property type="project" value="UniProtKB-KW"/>
</dbReference>
<dbReference type="EMBL" id="DQ387141">
    <property type="protein sequence ID" value="ABD52808.1"/>
    <property type="molecule type" value="Genomic_DNA"/>
</dbReference>
<feature type="non-terminal residue" evidence="6">
    <location>
        <position position="1"/>
    </location>
</feature>
<sequence>QETAYFILKLAGRWPVKVVHTDNGSNFTSAASLKQPVGGQVSNRNLGFPTIPKVQGVVESMNQGIKKIIRTGKRASWTPLKQQVQNGKVFISQIFKKMGDG</sequence>